<dbReference type="Pfam" id="PF20519">
    <property type="entry name" value="Polycystin_dom"/>
    <property type="match status" value="1"/>
</dbReference>
<dbReference type="InterPro" id="IPR001024">
    <property type="entry name" value="PLAT/LH2_dom"/>
</dbReference>
<feature type="repeat" description="NHL" evidence="10">
    <location>
        <begin position="836"/>
        <end position="875"/>
    </location>
</feature>
<keyword evidence="6 11" id="KW-1133">Transmembrane helix</keyword>
<dbReference type="FunFam" id="2.60.60.20:FF:000022">
    <property type="entry name" value="Uncharacterized protein"/>
    <property type="match status" value="1"/>
</dbReference>
<dbReference type="SMART" id="SM00308">
    <property type="entry name" value="LH2"/>
    <property type="match status" value="1"/>
</dbReference>
<comment type="similarity">
    <text evidence="2">Belongs to the polycystin family.</text>
</comment>
<dbReference type="Pfam" id="PF02010">
    <property type="entry name" value="REJ"/>
    <property type="match status" value="1"/>
</dbReference>
<dbReference type="InterPro" id="IPR001258">
    <property type="entry name" value="NHL_repeat"/>
</dbReference>
<dbReference type="InterPro" id="IPR051223">
    <property type="entry name" value="Polycystin"/>
</dbReference>
<dbReference type="PANTHER" id="PTHR10877">
    <property type="entry name" value="POLYCYSTIN FAMILY MEMBER"/>
    <property type="match status" value="1"/>
</dbReference>
<dbReference type="PRINTS" id="PR01433">
    <property type="entry name" value="POLYCYSTIN2"/>
</dbReference>
<feature type="transmembrane region" description="Helical" evidence="11">
    <location>
        <begin position="2583"/>
        <end position="2604"/>
    </location>
</feature>
<dbReference type="PANTHER" id="PTHR10877:SF194">
    <property type="entry name" value="LOCATION OF VULVA DEFECTIVE 1"/>
    <property type="match status" value="1"/>
</dbReference>
<dbReference type="EMBL" id="CAJOBB010002706">
    <property type="protein sequence ID" value="CAF3991996.1"/>
    <property type="molecule type" value="Genomic_DNA"/>
</dbReference>
<feature type="transmembrane region" description="Helical" evidence="11">
    <location>
        <begin position="3269"/>
        <end position="3293"/>
    </location>
</feature>
<protein>
    <recommendedName>
        <fullName evidence="12">PLAT domain-containing protein</fullName>
    </recommendedName>
</protein>
<evidence type="ECO:0000259" key="12">
    <source>
        <dbReference type="PROSITE" id="PS50095"/>
    </source>
</evidence>
<dbReference type="Gene3D" id="2.40.10.500">
    <property type="match status" value="3"/>
</dbReference>
<feature type="repeat" description="NHL" evidence="10">
    <location>
        <begin position="520"/>
        <end position="556"/>
    </location>
</feature>
<feature type="transmembrane region" description="Helical" evidence="11">
    <location>
        <begin position="3177"/>
        <end position="3197"/>
    </location>
</feature>
<evidence type="ECO:0000256" key="8">
    <source>
        <dbReference type="ARBA" id="ARBA00023180"/>
    </source>
</evidence>
<accession>A0A819N8L9</accession>
<proteinExistence type="inferred from homology"/>
<evidence type="ECO:0000313" key="13">
    <source>
        <dbReference type="EMBL" id="CAF3991996.1"/>
    </source>
</evidence>
<keyword evidence="3 11" id="KW-0812">Transmembrane</keyword>
<dbReference type="InterPro" id="IPR036392">
    <property type="entry name" value="PLAT/LH2_dom_sf"/>
</dbReference>
<evidence type="ECO:0000256" key="11">
    <source>
        <dbReference type="SAM" id="Phobius"/>
    </source>
</evidence>
<dbReference type="PROSITE" id="PS50095">
    <property type="entry name" value="PLAT"/>
    <property type="match status" value="1"/>
</dbReference>
<dbReference type="PROSITE" id="PS51125">
    <property type="entry name" value="NHL"/>
    <property type="match status" value="5"/>
</dbReference>
<comment type="caution">
    <text evidence="13">The sequence shown here is derived from an EMBL/GenBank/DDBJ whole genome shotgun (WGS) entry which is preliminary data.</text>
</comment>
<dbReference type="CDD" id="cd05819">
    <property type="entry name" value="NHL"/>
    <property type="match status" value="2"/>
</dbReference>
<feature type="repeat" description="NHL" evidence="10">
    <location>
        <begin position="1141"/>
        <end position="1171"/>
    </location>
</feature>
<organism evidence="13 14">
    <name type="scientific">Adineta steineri</name>
    <dbReference type="NCBI Taxonomy" id="433720"/>
    <lineage>
        <taxon>Eukaryota</taxon>
        <taxon>Metazoa</taxon>
        <taxon>Spiralia</taxon>
        <taxon>Gnathifera</taxon>
        <taxon>Rotifera</taxon>
        <taxon>Eurotatoria</taxon>
        <taxon>Bdelloidea</taxon>
        <taxon>Adinetida</taxon>
        <taxon>Adinetidae</taxon>
        <taxon>Adineta</taxon>
    </lineage>
</organism>
<feature type="repeat" description="NHL" evidence="10">
    <location>
        <begin position="1231"/>
        <end position="1267"/>
    </location>
</feature>
<feature type="transmembrane region" description="Helical" evidence="11">
    <location>
        <begin position="2833"/>
        <end position="2852"/>
    </location>
</feature>
<feature type="repeat" description="NHL" evidence="10">
    <location>
        <begin position="195"/>
        <end position="234"/>
    </location>
</feature>
<dbReference type="InterPro" id="IPR011042">
    <property type="entry name" value="6-blade_b-propeller_TolB-like"/>
</dbReference>
<feature type="transmembrane region" description="Helical" evidence="11">
    <location>
        <begin position="2633"/>
        <end position="2654"/>
    </location>
</feature>
<dbReference type="InterPro" id="IPR003915">
    <property type="entry name" value="PKD_2"/>
</dbReference>
<keyword evidence="7 11" id="KW-0472">Membrane</keyword>
<dbReference type="GO" id="GO:0005262">
    <property type="term" value="F:calcium channel activity"/>
    <property type="evidence" value="ECO:0007669"/>
    <property type="project" value="TreeGrafter"/>
</dbReference>
<dbReference type="Pfam" id="PF01436">
    <property type="entry name" value="NHL"/>
    <property type="match status" value="6"/>
</dbReference>
<evidence type="ECO:0000256" key="6">
    <source>
        <dbReference type="ARBA" id="ARBA00022989"/>
    </source>
</evidence>
<gene>
    <name evidence="13" type="ORF">KXQ929_LOCUS27963</name>
</gene>
<dbReference type="GO" id="GO:0005509">
    <property type="term" value="F:calcium ion binding"/>
    <property type="evidence" value="ECO:0007669"/>
    <property type="project" value="InterPro"/>
</dbReference>
<keyword evidence="5" id="KW-0677">Repeat</keyword>
<evidence type="ECO:0000256" key="10">
    <source>
        <dbReference type="PROSITE-ProRule" id="PRU00504"/>
    </source>
</evidence>
<feature type="transmembrane region" description="Helical" evidence="11">
    <location>
        <begin position="2697"/>
        <end position="2720"/>
    </location>
</feature>
<feature type="transmembrane region" description="Helical" evidence="11">
    <location>
        <begin position="3120"/>
        <end position="3145"/>
    </location>
</feature>
<comment type="subcellular location">
    <subcellularLocation>
        <location evidence="1">Membrane</location>
        <topology evidence="1">Multi-pass membrane protein</topology>
    </subcellularLocation>
</comment>
<dbReference type="GO" id="GO:0050982">
    <property type="term" value="P:detection of mechanical stimulus"/>
    <property type="evidence" value="ECO:0007669"/>
    <property type="project" value="TreeGrafter"/>
</dbReference>
<feature type="transmembrane region" description="Helical" evidence="11">
    <location>
        <begin position="2740"/>
        <end position="2764"/>
    </location>
</feature>
<dbReference type="SUPFAM" id="SSF49723">
    <property type="entry name" value="Lipase/lipooxygenase domain (PLAT/LH2 domain)"/>
    <property type="match status" value="1"/>
</dbReference>
<evidence type="ECO:0000256" key="7">
    <source>
        <dbReference type="ARBA" id="ARBA00023136"/>
    </source>
</evidence>
<evidence type="ECO:0000256" key="3">
    <source>
        <dbReference type="ARBA" id="ARBA00022692"/>
    </source>
</evidence>
<dbReference type="Proteomes" id="UP000663868">
    <property type="component" value="Unassembled WGS sequence"/>
</dbReference>
<dbReference type="InterPro" id="IPR046791">
    <property type="entry name" value="Polycystin_dom"/>
</dbReference>
<evidence type="ECO:0000256" key="4">
    <source>
        <dbReference type="ARBA" id="ARBA00022729"/>
    </source>
</evidence>
<dbReference type="Gene3D" id="2.60.60.20">
    <property type="entry name" value="PLAT/LH2 domain"/>
    <property type="match status" value="1"/>
</dbReference>
<keyword evidence="4" id="KW-0732">Signal</keyword>
<dbReference type="Pfam" id="PF08016">
    <property type="entry name" value="PKD_channel"/>
    <property type="match status" value="1"/>
</dbReference>
<dbReference type="CDD" id="cd01752">
    <property type="entry name" value="PLAT_polycystin"/>
    <property type="match status" value="1"/>
</dbReference>
<dbReference type="SUPFAM" id="SSF101898">
    <property type="entry name" value="NHL repeat"/>
    <property type="match status" value="4"/>
</dbReference>
<feature type="transmembrane region" description="Helical" evidence="11">
    <location>
        <begin position="3083"/>
        <end position="3108"/>
    </location>
</feature>
<feature type="transmembrane region" description="Helical" evidence="11">
    <location>
        <begin position="2378"/>
        <end position="2396"/>
    </location>
</feature>
<dbReference type="InterPro" id="IPR002859">
    <property type="entry name" value="PKD/REJ-like"/>
</dbReference>
<feature type="transmembrane region" description="Helical" evidence="11">
    <location>
        <begin position="3217"/>
        <end position="3239"/>
    </location>
</feature>
<comment type="caution">
    <text evidence="9">Lacks conserved residue(s) required for the propagation of feature annotation.</text>
</comment>
<keyword evidence="8" id="KW-0325">Glycoprotein</keyword>
<dbReference type="GO" id="GO:0016020">
    <property type="term" value="C:membrane"/>
    <property type="evidence" value="ECO:0007669"/>
    <property type="project" value="UniProtKB-SubCell"/>
</dbReference>
<feature type="transmembrane region" description="Helical" evidence="11">
    <location>
        <begin position="21"/>
        <end position="43"/>
    </location>
</feature>
<reference evidence="13" key="1">
    <citation type="submission" date="2021-02" db="EMBL/GenBank/DDBJ databases">
        <authorList>
            <person name="Nowell W R."/>
        </authorList>
    </citation>
    <scope>NUCLEOTIDE SEQUENCE</scope>
</reference>
<name>A0A819N8L9_9BILA</name>
<sequence>MWAGPGHQKVARFRGLINKMTLFNFFNIWLLSLFIGQTAGISYNQPKFCANATWNPVGITFANTTIVGTLPFGVFVNTNNTVYVADRLNNRVQIWRNNSATPTSTISGGLNTSYSLFVTDNGDIYVDNGYANNRVDKWAFNSTSSVPAMYNCGSCFGLFIDINNMLYCSLYNSNKVIAKSLNTNLNIWNTVAGTGTVGSTPSTLNSPSGIFVDNNLNLYVADNFNNRIQKFASGQLNGTTINTGAITLANPTGVVLDFDGYLFIVDQSNSRIIGSGSYGYQCIAACSGTAGLLSTQLLTPFSLSFDSYGNIFVSDLGNHRIQKFFLVTNGCNGTTLMNSTQSVPLLTSTYGPNSTNVSSSTGLSYNRPKFSAYATWSSNGVTLFNVSTVGMYPWGLFVDANNTLYVCEWSLNATQVWLEGSTTPIRTIRGGLFQPTTAFVTLNGDVYIDNGNAYNQVDKWTLNATTSVFVMNTVGLCCGLFIDIYNNIYCTQCVIHQVVTKSLNTNSNMWIVAAGTDCSGSTSNTLNNPRGIFVDTNLNLYIADCSNNRIQLFKSNQLNAITVAGTGAPSTINLYNPSGVVLDADGYLFITDSSNNRIIGSGPNGFRCLVGCSQVAGSASNQLNIPLTLSFDSHGNIFTTDAFNHRIQKFLKTSNIYKNISFDEDVGTMIPMPFNLFLILGTTINQPSFCPSTTWYTNAITFANSSTAGTNVFGIFVSINNTVYVANQQTNKVVVWFEGSINPDKILSGSLNTPYDLFVTPLGDIYVDNGGSNGRVDKFSFNSSISTSAMSVPSTCIGIFVDISNTLYCSTFTTNQVVKKWLNDNVLTSTIVAGNGTIGSTATTLNTPVGIFVDAQVNLYVADSGNNRIQMFPVGQLTGITLAGASVPGTITLNLPNGITLDGNGYLFIADCFNHRIVGSGPYGFRCLFGCTTISGSASNQLYYPTSLRFDSYGNLYVVDRGNSRVQKFILASNSCSLSYNQPTFCYNALWYSNASTFASSTTIGTLPCGIFINGINTVYVPNRISNTILSWPQGSSTSTSNSYSNLSNPYSLFMSMTGDIYIDNGYLYGRVDKYIFNSSNRVTVMNVNGSCYGLFIDINNNLYCSLKNLHQVVKLLLNNGTTIPIIAAGNGSAGSPSNMLNSPQGIYVDSNLNLYIADSANNRIQFIQTGQLDGVTIIGNGSSGNITLNYPTGIVLDANGYLFIVDSYNHRIVASSSTGFRCIVGCSGGGSSASQLSFPQSLAFDSYGNMYVTDRNNSRVQQFAFQTSSCTIPTTTTTTTTSSSSSTSISTASITTSQGPYINETCYSPTVILIPGQSSLSSPISYRRSQDFFISSMIQFHCNGSLSTTKKWTIKNCSSTSCSFEIVLDENVMTTFSELCIPSRTLAYGVYQLTSTVTMIDSPNLKASSSVYVRITATGITANLVQLGTSMITRGNQQDLLLDPGTFSVDPDEDIFDATKWKYAYYCRIYDLYNFPNVQGILLSIDDSRIDPYNPSCLSNRSGNGTGLVFGNLTSSPNSSLTVLAGSLQSNQIYQFMVYMENRKNSSIQATGYVLVTVEVTHPQLIAVGCVISSMCVPNLEFQLLNPTTQVALFTLCIGTCTNLESIKWNIYQGSDNSISSNSTQWTLFNNTILYENIWFFGTNTSNFTATDLLFLNNLQISLWRFEVVYTFLSAISTSALNFIINQPPANGSCSINPLNGTITSLFTIECSNWYDVDGIRDYSLYAWTTDISQRTIIAFSPEDSFQVQLPAGDNETSLLNLVVYVRDPVGSVTQVNISSVNIIADLAIINDLIDKITSLSSTITNNPIVQLLSSGNQNVVGQILISLSQGFNQMNSENLDKAISNGIPAATILVLSLGSQSLQQISIPLNESALINYNIQLNSLASVKDYLVTFITNLPITTSNSIILQSSSLVQLTQATNQLTRNTLMLVSNRCYELSAALYAMFEKISYEDAQSASNQLFQCASNLLNGVNGPLQGRTDVLDLDYSRANTMPTDYDTDLESAWSNTNLFGGGDETSIEKNRNLYHQKQLANQINSQVAQIISLLTSSLNIHLNIGQSSLMNTSQSFVSLETISIASLKDRLVKQVENAQFSIPSSFILNTTSNSSISLRSRVDTLASFGNFQNTNLSRSISLSIIDQNGNEVSFAAHQNNPIQLIIPRDPNVLIPSMYLQNVTSINSTINNLLFNYHYINITSSLPISVHFEIHSLNSSLAYLFIYKFDQTPQLNSSINLIDGWTLFCPFNLTNDDIYRYFINNQQTLGHQSLIFGIRELNSTEINTYCLNNSTINTSLPVTDEPFNFTSNYELRIYTSGCYYLDGNNNWKSDGLIVGSLTNLYETECLSTHLTSFAGGFIVLPAPINWSYVFANADFMKNKTVYLTMIFTSILYIVLLIYARFKDKKDFEKLGVTPLADNNKSDHYYYQILVFTGQRTNAGTDSKVYFVLSGDKDQTQVRLFSDPHRKIFQRGGINSFIIAVPKSLGLLNYIRIWHDNTGEGSSASWFLKYIIVRDLQSMDKFYFISQQWFAVEKDDGRIERILPVASEAEKQDFSYVLSKKAYHSVSDGHLWFSIFSRPPSNRFTRVQRCTCCFVLFFTSMLINIMYYDLSNEANASSETHSGALSIGPFYIAPQQIGIGIMVELFTLIPSLLIVQLFRRIRPRQQVSRLREAIYKMKPSRKASTNVHAIKKKQSSITLPWWCLFIGYGLSMIIIAISIFFIIVRGIEFGDVKTQQWLTSVLTGFFSSVIFTQPIKIICLAIFFICFCRNSKDDKETSEYINEDDEFNISNDEEYLHSLEYHSLFSPQSRKSINRLNENEIVYARDQRLKEIQMWAFIRKFIIYFIFAILVFVITYSSREQHSFSQVNHLRAYFLNQRQTTADYTKINTIDDYWYWLENSFVSNIRAQQWYNGDIPQYLNGFLNDKSSRLIGWATIRQLRIKSELCPDQRVISICEDSYDFFNEETQLFQPGWTNQTVEDEVYSSPVIKAFNYSTSDELNTYTYVGEFGTYSGGGYIYEFRGRLSDMKTNLSELHQLDWIDEKTRAVFIQLTLYNPSVQLLTAVTLLAEFLPTGGVYTTSRFEPINLYTFTSILQLVCTILYIFFIIYFMIIEIRSILELRLKYFYQFWSLIQLGIIGCSLGSIGVYFWRFQEANRISQLFEQTNGYVYINLQLAVYVNDILTFLLGYCCFFSMIKFVQLFRFNQRISLFAETLKSCAKELISFSIMFAIIFMSFLSLFYLLFVSKLSSCSSLLATAQMLFEMTLMKFDASQIYGADAFLGPFCFTLFTLLVVFVCLSLKKLNQSEIQEERDCRMRSQYVDPIENFSNRIDQLLEAIDKIYIDQKIELSKLDKAGL</sequence>
<evidence type="ECO:0000256" key="2">
    <source>
        <dbReference type="ARBA" id="ARBA00007200"/>
    </source>
</evidence>
<dbReference type="InterPro" id="IPR013122">
    <property type="entry name" value="PKD1_2_channel"/>
</dbReference>
<dbReference type="InterPro" id="IPR042060">
    <property type="entry name" value="PLAT_polycystin1"/>
</dbReference>
<evidence type="ECO:0000256" key="9">
    <source>
        <dbReference type="PROSITE-ProRule" id="PRU00152"/>
    </source>
</evidence>
<feature type="domain" description="PLAT" evidence="12">
    <location>
        <begin position="2421"/>
        <end position="2540"/>
    </location>
</feature>
<dbReference type="Pfam" id="PF01477">
    <property type="entry name" value="PLAT"/>
    <property type="match status" value="1"/>
</dbReference>
<evidence type="ECO:0000256" key="5">
    <source>
        <dbReference type="ARBA" id="ARBA00022737"/>
    </source>
</evidence>
<evidence type="ECO:0000256" key="1">
    <source>
        <dbReference type="ARBA" id="ARBA00004141"/>
    </source>
</evidence>
<dbReference type="Gene3D" id="2.120.10.30">
    <property type="entry name" value="TolB, C-terminal domain"/>
    <property type="match status" value="5"/>
</dbReference>
<evidence type="ECO:0000313" key="14">
    <source>
        <dbReference type="Proteomes" id="UP000663868"/>
    </source>
</evidence>